<comment type="subcellular location">
    <subcellularLocation>
        <location evidence="7">Cell outer membrane</location>
        <topology evidence="7">Peripheral membrane protein</topology>
    </subcellularLocation>
    <text evidence="7">Attached to the inner leaflet of the outer membrane.</text>
</comment>
<feature type="domain" description="Solute-binding protein family 3/N-terminal" evidence="9">
    <location>
        <begin position="109"/>
        <end position="332"/>
    </location>
</feature>
<dbReference type="Gene3D" id="3.40.190.10">
    <property type="entry name" value="Periplasmic binding protein-like II"/>
    <property type="match status" value="2"/>
</dbReference>
<evidence type="ECO:0000256" key="7">
    <source>
        <dbReference type="HAMAP-Rule" id="MF_02016"/>
    </source>
</evidence>
<sequence>MLIDFCKDTERLCRDFFRKSEDPSLRNDNPCFGFGTTKGFCTFAFVAYCALYDNSYFSAFRYKRLLVSVRIRITTIIAIKIIGIVLLGFFFLSCSRQPEILEQVKKAGEIRVIVRDNLTTCYRWENGFTGFECTLAQRFADELGVRLKVVMVRSDEEAIHAIRQGRGHLIAGLKVTSRHSASVRFGPSYRQIRQQLVYRRGNKRLKNIGDLDGVSMEIARDCECTNALRKIRAEGAKFDWREHSSSDTEELLSLVLQRKVAVTVVDSHEAALMRQLYPALDPGFVIGEPLSLAWAFPPGVDNTLYAVADGFFGKMKESGELTDIRERYYEHMERFNYTESRKFLHHVRYRLPKYIEYFKTAAIRHGVDWHLLGAIGYQESHWNPKAVSPTGVRGIMMLTVNTTRLLGLNDRTDEKQSIFGGARYFAYLKKRLPKRINDPNRTWLALASYNVGFGHVEDTRVLTQRAGANPDRWGDVREFLPLISKKKWYTRTRYGYARGHEPVQYVRNIRRYYDKLLWLDKFGWKHLVDERDKAR</sequence>
<evidence type="ECO:0000256" key="6">
    <source>
        <dbReference type="ARBA" id="ARBA00023316"/>
    </source>
</evidence>
<dbReference type="CDD" id="cd01009">
    <property type="entry name" value="PBP2_YfhD_N"/>
    <property type="match status" value="1"/>
</dbReference>
<evidence type="ECO:0000256" key="1">
    <source>
        <dbReference type="ARBA" id="ARBA00010333"/>
    </source>
</evidence>
<evidence type="ECO:0000256" key="5">
    <source>
        <dbReference type="ARBA" id="ARBA00023239"/>
    </source>
</evidence>
<dbReference type="GO" id="GO:0071555">
    <property type="term" value="P:cell wall organization"/>
    <property type="evidence" value="ECO:0007669"/>
    <property type="project" value="UniProtKB-KW"/>
</dbReference>
<evidence type="ECO:0000256" key="2">
    <source>
        <dbReference type="ARBA" id="ARBA00022729"/>
    </source>
</evidence>
<keyword evidence="8" id="KW-0812">Transmembrane</keyword>
<feature type="transmembrane region" description="Helical" evidence="8">
    <location>
        <begin position="73"/>
        <end position="92"/>
    </location>
</feature>
<dbReference type="HAMAP" id="MF_02016">
    <property type="entry name" value="MltF"/>
    <property type="match status" value="1"/>
</dbReference>
<accession>A0A450XWN0</accession>
<dbReference type="InterPro" id="IPR023703">
    <property type="entry name" value="MltF"/>
</dbReference>
<keyword evidence="8" id="KW-1133">Transmembrane helix</keyword>
<proteinExistence type="inferred from homology"/>
<dbReference type="SUPFAM" id="SSF53850">
    <property type="entry name" value="Periplasmic binding protein-like II"/>
    <property type="match status" value="1"/>
</dbReference>
<dbReference type="SUPFAM" id="SSF53955">
    <property type="entry name" value="Lysozyme-like"/>
    <property type="match status" value="1"/>
</dbReference>
<gene>
    <name evidence="7" type="primary">mltF</name>
    <name evidence="10" type="ORF">BECKMB1821G_GA0114241_104916</name>
    <name evidence="12" type="ORF">BECKMB1821H_GA0114242_105016</name>
    <name evidence="11" type="ORF">BECKMB1821I_GA0114274_105116</name>
</gene>
<feature type="region of interest" description="LT domain" evidence="7">
    <location>
        <begin position="333"/>
        <end position="535"/>
    </location>
</feature>
<evidence type="ECO:0000313" key="11">
    <source>
        <dbReference type="EMBL" id="VFK33682.1"/>
    </source>
</evidence>
<comment type="caution">
    <text evidence="7">Lacks conserved residue(s) required for the propagation of feature annotation.</text>
</comment>
<name>A0A450XWN0_9GAMM</name>
<comment type="similarity">
    <text evidence="7">In the C-terminal section; belongs to the transglycosylase Slt family.</text>
</comment>
<protein>
    <recommendedName>
        <fullName evidence="7">Membrane-bound lytic murein transglycosylase F</fullName>
        <ecNumber evidence="7">4.2.2.n1</ecNumber>
    </recommendedName>
    <alternativeName>
        <fullName evidence="7">Murein lyase F</fullName>
    </alternativeName>
</protein>
<dbReference type="EMBL" id="CAADFQ010000051">
    <property type="protein sequence ID" value="VFK33682.1"/>
    <property type="molecule type" value="Genomic_DNA"/>
</dbReference>
<dbReference type="InterPro" id="IPR023346">
    <property type="entry name" value="Lysozyme-like_dom_sf"/>
</dbReference>
<comment type="similarity">
    <text evidence="1">Belongs to the bacterial solute-binding protein 3 family.</text>
</comment>
<keyword evidence="5 7" id="KW-0456">Lyase</keyword>
<keyword evidence="2 7" id="KW-0732">Signal</keyword>
<dbReference type="InterPro" id="IPR001638">
    <property type="entry name" value="Solute-binding_3/MltF_N"/>
</dbReference>
<dbReference type="SMART" id="SM00062">
    <property type="entry name" value="PBPb"/>
    <property type="match status" value="1"/>
</dbReference>
<evidence type="ECO:0000313" key="10">
    <source>
        <dbReference type="EMBL" id="VFK29449.1"/>
    </source>
</evidence>
<dbReference type="GO" id="GO:0016998">
    <property type="term" value="P:cell wall macromolecule catabolic process"/>
    <property type="evidence" value="ECO:0007669"/>
    <property type="project" value="UniProtKB-UniRule"/>
</dbReference>
<dbReference type="NCBIfam" id="NF008112">
    <property type="entry name" value="PRK10859.1"/>
    <property type="match status" value="1"/>
</dbReference>
<keyword evidence="6 7" id="KW-0961">Cell wall biogenesis/degradation</keyword>
<dbReference type="EC" id="4.2.2.n1" evidence="7"/>
<evidence type="ECO:0000256" key="3">
    <source>
        <dbReference type="ARBA" id="ARBA00023136"/>
    </source>
</evidence>
<comment type="domain">
    <text evidence="7">The N-terminal domain does not have lytic activity and probably modulates enzymatic activity. The C-terminal domain is the catalytic active domain.</text>
</comment>
<dbReference type="EMBL" id="CAADGH010000050">
    <property type="protein sequence ID" value="VFK76300.1"/>
    <property type="molecule type" value="Genomic_DNA"/>
</dbReference>
<comment type="catalytic activity">
    <reaction evidence="7">
        <text>Exolytic cleavage of the (1-&gt;4)-beta-glycosidic linkage between N-acetylmuramic acid (MurNAc) and N-acetylglucosamine (GlcNAc) residues in peptidoglycan, from either the reducing or the non-reducing ends of the peptidoglycan chains, with concomitant formation of a 1,6-anhydrobond in the MurNAc residue.</text>
        <dbReference type="EC" id="4.2.2.n1"/>
    </reaction>
</comment>
<organism evidence="11">
    <name type="scientific">Candidatus Kentrum sp. MB</name>
    <dbReference type="NCBI Taxonomy" id="2138164"/>
    <lineage>
        <taxon>Bacteria</taxon>
        <taxon>Pseudomonadati</taxon>
        <taxon>Pseudomonadota</taxon>
        <taxon>Gammaproteobacteria</taxon>
        <taxon>Candidatus Kentrum</taxon>
    </lineage>
</organism>
<dbReference type="CDD" id="cd13403">
    <property type="entry name" value="MLTF-like"/>
    <property type="match status" value="1"/>
</dbReference>
<dbReference type="GO" id="GO:0008933">
    <property type="term" value="F:peptidoglycan lytic transglycosylase activity"/>
    <property type="evidence" value="ECO:0007669"/>
    <property type="project" value="UniProtKB-UniRule"/>
</dbReference>
<dbReference type="PANTHER" id="PTHR35936">
    <property type="entry name" value="MEMBRANE-BOUND LYTIC MUREIN TRANSGLYCOSYLASE F"/>
    <property type="match status" value="1"/>
</dbReference>
<dbReference type="AlphaFoldDB" id="A0A450XWN0"/>
<feature type="transmembrane region" description="Helical" evidence="8">
    <location>
        <begin position="32"/>
        <end position="52"/>
    </location>
</feature>
<evidence type="ECO:0000313" key="12">
    <source>
        <dbReference type="EMBL" id="VFK76300.1"/>
    </source>
</evidence>
<dbReference type="Pfam" id="PF00497">
    <property type="entry name" value="SBP_bac_3"/>
    <property type="match status" value="1"/>
</dbReference>
<keyword evidence="4 7" id="KW-0998">Cell outer membrane</keyword>
<dbReference type="InterPro" id="IPR008258">
    <property type="entry name" value="Transglycosylase_SLT_dom_1"/>
</dbReference>
<dbReference type="GO" id="GO:0009279">
    <property type="term" value="C:cell outer membrane"/>
    <property type="evidence" value="ECO:0007669"/>
    <property type="project" value="UniProtKB-SubCell"/>
</dbReference>
<dbReference type="PANTHER" id="PTHR35936:SF32">
    <property type="entry name" value="MEMBRANE-BOUND LYTIC MUREIN TRANSGLYCOSYLASE F"/>
    <property type="match status" value="1"/>
</dbReference>
<dbReference type="EMBL" id="CAADFO010000049">
    <property type="protein sequence ID" value="VFK29449.1"/>
    <property type="molecule type" value="Genomic_DNA"/>
</dbReference>
<evidence type="ECO:0000256" key="8">
    <source>
        <dbReference type="SAM" id="Phobius"/>
    </source>
</evidence>
<evidence type="ECO:0000259" key="9">
    <source>
        <dbReference type="SMART" id="SM00062"/>
    </source>
</evidence>
<dbReference type="Gene3D" id="1.10.530.10">
    <property type="match status" value="1"/>
</dbReference>
<comment type="similarity">
    <text evidence="7">In the N-terminal section; belongs to the bacterial solute-binding protein 3 family.</text>
</comment>
<reference evidence="11" key="1">
    <citation type="submission" date="2019-02" db="EMBL/GenBank/DDBJ databases">
        <authorList>
            <person name="Gruber-Vodicka R. H."/>
            <person name="Seah K. B. B."/>
        </authorList>
    </citation>
    <scope>NUCLEOTIDE SEQUENCE</scope>
    <source>
        <strain evidence="10">BECK_BZ197</strain>
        <strain evidence="12">BECK_BZ198</strain>
        <strain evidence="11">BECK_BZ199</strain>
    </source>
</reference>
<dbReference type="Pfam" id="PF01464">
    <property type="entry name" value="SLT"/>
    <property type="match status" value="1"/>
</dbReference>
<comment type="function">
    <text evidence="7">Murein-degrading enzyme that degrades murein glycan strands and insoluble, high-molecular weight murein sacculi, with the concomitant formation of a 1,6-anhydromuramoyl product. Lytic transglycosylases (LTs) play an integral role in the metabolism of the peptidoglycan (PG) sacculus. Their lytic action creates space within the PG sacculus to allow for its expansion as well as for the insertion of various structures such as secretion systems and flagella.</text>
</comment>
<keyword evidence="3 7" id="KW-0472">Membrane</keyword>
<evidence type="ECO:0000256" key="4">
    <source>
        <dbReference type="ARBA" id="ARBA00023237"/>
    </source>
</evidence>
<feature type="active site" evidence="7">
    <location>
        <position position="379"/>
    </location>
</feature>